<proteinExistence type="predicted"/>
<dbReference type="EMBL" id="SIPC01000007">
    <property type="protein sequence ID" value="TAX65245.1"/>
    <property type="molecule type" value="Genomic_DNA"/>
</dbReference>
<gene>
    <name evidence="2" type="ORF">ELI03_33225</name>
    <name evidence="1" type="ORF">ELI19_33655</name>
</gene>
<evidence type="ECO:0000313" key="1">
    <source>
        <dbReference type="EMBL" id="TAW13938.1"/>
    </source>
</evidence>
<dbReference type="AlphaFoldDB" id="A0A4Q8X6P8"/>
<organism evidence="2 4">
    <name type="scientific">Rhizobium leguminosarum</name>
    <dbReference type="NCBI Taxonomy" id="384"/>
    <lineage>
        <taxon>Bacteria</taxon>
        <taxon>Pseudomonadati</taxon>
        <taxon>Pseudomonadota</taxon>
        <taxon>Alphaproteobacteria</taxon>
        <taxon>Hyphomicrobiales</taxon>
        <taxon>Rhizobiaceae</taxon>
        <taxon>Rhizobium/Agrobacterium group</taxon>
        <taxon>Rhizobium</taxon>
    </lineage>
</organism>
<name>A0A4Q8X6P8_RHILE</name>
<evidence type="ECO:0000313" key="2">
    <source>
        <dbReference type="EMBL" id="TAX65245.1"/>
    </source>
</evidence>
<evidence type="ECO:0008006" key="5">
    <source>
        <dbReference type="Google" id="ProtNLM"/>
    </source>
</evidence>
<dbReference type="EMBL" id="SIPS01000008">
    <property type="protein sequence ID" value="TAW13938.1"/>
    <property type="molecule type" value="Genomic_DNA"/>
</dbReference>
<reference evidence="3 4" key="1">
    <citation type="submission" date="2019-02" db="EMBL/GenBank/DDBJ databases">
        <title>The genomic architecture of introgression among sibling species of bacteria.</title>
        <authorList>
            <person name="Cavassim M.I.A."/>
            <person name="Moeskjaer S."/>
            <person name="Moslemi C."/>
            <person name="Fields B."/>
            <person name="Bachmann A."/>
            <person name="Vilhjalmsson B."/>
            <person name="Schierup M.H."/>
            <person name="Young J.P.W."/>
            <person name="Andersen S.U."/>
        </authorList>
    </citation>
    <scope>NUCLEOTIDE SEQUENCE [LARGE SCALE GENOMIC DNA]</scope>
    <source>
        <strain evidence="2 4">SM145A</strain>
        <strain evidence="1 3">SM151B</strain>
    </source>
</reference>
<sequence length="534" mass="59499">MAAVRQKNTFFVEPLKSNKRRYGKSDFARWGAVCECRRKPTRHDLASTPCRFGAALVLLSIGTFGTAEAQIAGSGYPGFESSLLKKPNDWNGDLFSANYDFPDHAADMTGQPWLTLSPSKPSERDRYFQAVLNYGLTAFPKDIRHGCPEPSLNWYHVPWLTFSFGNTQADLQQGVIGSGREPICGMTQERQAPVGFLHKQQTQVVQTWAVGSFNETGGVLLGKTWKNPKSADLTNLAFDNGSFIIKFLFTEAGTDQVPYLLGSPEWHANIYPSASDTSSRVTKTLRLIQIDFGVRDKNFDHATGWVYGTFLYYNGDTTVPSDWKSKLLPVGVMWGNDPGKTDPATFVQQYSNPKVIDLVKQGKIFDLSKRTVFGWHGRVNGVVDNPVSSCLSCHGTAQVHPQTNIKQFITPALVNGQASDENKMLWFRNIQAGETFTFTPEELEIVRQGDPGLLRATWTQDLMRDFVSTDYSLQLRMAIENERFYTGIEKAVVDLTNASAQGKEPIIDEATRGRLVDAFKAESKVIVRAGESEE</sequence>
<accession>A0A4Q8X6P8</accession>
<evidence type="ECO:0000313" key="3">
    <source>
        <dbReference type="Proteomes" id="UP000292036"/>
    </source>
</evidence>
<evidence type="ECO:0000313" key="4">
    <source>
        <dbReference type="Proteomes" id="UP000293652"/>
    </source>
</evidence>
<dbReference type="Proteomes" id="UP000292036">
    <property type="component" value="Unassembled WGS sequence"/>
</dbReference>
<dbReference type="RefSeq" id="WP_130671790.1">
    <property type="nucleotide sequence ID" value="NZ_CP140864.1"/>
</dbReference>
<protein>
    <recommendedName>
        <fullName evidence="5">Cytochrome c domain-containing protein</fullName>
    </recommendedName>
</protein>
<dbReference type="Proteomes" id="UP000293652">
    <property type="component" value="Unassembled WGS sequence"/>
</dbReference>
<comment type="caution">
    <text evidence="2">The sequence shown here is derived from an EMBL/GenBank/DDBJ whole genome shotgun (WGS) entry which is preliminary data.</text>
</comment>